<comment type="caution">
    <text evidence="2">The sequence shown here is derived from an EMBL/GenBank/DDBJ whole genome shotgun (WGS) entry which is preliminary data.</text>
</comment>
<feature type="compositionally biased region" description="Polar residues" evidence="1">
    <location>
        <begin position="194"/>
        <end position="211"/>
    </location>
</feature>
<dbReference type="InterPro" id="IPR037141">
    <property type="entry name" value="NDT80_DNA-bd_dom_sf"/>
</dbReference>
<accession>A0AAN6GC95</accession>
<sequence>MPYHSSSSSLSILSSPSFSSVSSASSYHSKPASSLQSTAQAPSAPSYSRAPPRLPPIHTWFRPGTQLSSTPSHLSTPLNQLKIAQPLLPWSSPLSASKSPSYLGFGSASTLPVSLASLLPVATQIPSQARPRTEQLYHSDSPSVQAAKGKGKDKRLSALSTEHLDRRVSSGETLPPTPPTTRQLPHQEERSKRCTASISASSTHPKTLTFSSGRSSNNVFANAQTRLQAECVLDGEAVNITIDATSHDCFTLVSDKWTCYRRNYLKIDAAVHCHPALTSKDSSRQSGPGPSSSSLPHKRSRNDTLRMPSSLISKHLLPVYVTLSAHVADHTGRPLPNKEEVSLVQFGPEREQGPRSALAPLLLLLDPSGSDSDATLSDDAAENWRRCQSASTGTQDGAWAEGEGEACHIASFRRVQIAHLTFLRLLGVLITPGTVQRRATTNNGRGNTKAASETKQTQQHEQQFFVLRISVYAHAEAEDGSEPASPPPMKRARRAIRTSSSHSSNGGHQHRHQPTLADDRSDLGGDRSGDASAYTTPPSMDMLLATLDSAPVTIRGRSRKHFVGIAASPSAAK</sequence>
<dbReference type="PANTHER" id="PTHR35144">
    <property type="entry name" value="MEIOSIS-SPECIFIC TRANSCRIPTION FACTOR NDT80"/>
    <property type="match status" value="1"/>
</dbReference>
<feature type="region of interest" description="Disordered" evidence="1">
    <location>
        <begin position="278"/>
        <end position="303"/>
    </location>
</feature>
<organism evidence="2 3">
    <name type="scientific">Tilletia horrida</name>
    <dbReference type="NCBI Taxonomy" id="155126"/>
    <lineage>
        <taxon>Eukaryota</taxon>
        <taxon>Fungi</taxon>
        <taxon>Dikarya</taxon>
        <taxon>Basidiomycota</taxon>
        <taxon>Ustilaginomycotina</taxon>
        <taxon>Exobasidiomycetes</taxon>
        <taxon>Tilletiales</taxon>
        <taxon>Tilletiaceae</taxon>
        <taxon>Tilletia</taxon>
    </lineage>
</organism>
<proteinExistence type="predicted"/>
<feature type="compositionally biased region" description="Low complexity" evidence="1">
    <location>
        <begin position="1"/>
        <end position="34"/>
    </location>
</feature>
<reference evidence="2" key="1">
    <citation type="journal article" date="2023" name="PhytoFront">
        <title>Draft Genome Resources of Seven Strains of Tilletia horrida, Causal Agent of Kernel Smut of Rice.</title>
        <authorList>
            <person name="Khanal S."/>
            <person name="Antony Babu S."/>
            <person name="Zhou X.G."/>
        </authorList>
    </citation>
    <scope>NUCLEOTIDE SEQUENCE</scope>
    <source>
        <strain evidence="2">TX3</strain>
    </source>
</reference>
<dbReference type="AlphaFoldDB" id="A0AAN6GC95"/>
<dbReference type="GO" id="GO:0000228">
    <property type="term" value="C:nuclear chromosome"/>
    <property type="evidence" value="ECO:0007669"/>
    <property type="project" value="TreeGrafter"/>
</dbReference>
<gene>
    <name evidence="2" type="ORF">OC842_002992</name>
</gene>
<dbReference type="Proteomes" id="UP001176521">
    <property type="component" value="Unassembled WGS sequence"/>
</dbReference>
<feature type="compositionally biased region" description="Low complexity" evidence="1">
    <location>
        <begin position="41"/>
        <end position="51"/>
    </location>
</feature>
<feature type="region of interest" description="Disordered" evidence="1">
    <location>
        <begin position="1"/>
        <end position="75"/>
    </location>
</feature>
<dbReference type="GO" id="GO:0003700">
    <property type="term" value="F:DNA-binding transcription factor activity"/>
    <property type="evidence" value="ECO:0007669"/>
    <property type="project" value="InterPro"/>
</dbReference>
<feature type="region of interest" description="Disordered" evidence="1">
    <location>
        <begin position="437"/>
        <end position="460"/>
    </location>
</feature>
<protein>
    <recommendedName>
        <fullName evidence="4">NDT80 domain-containing protein</fullName>
    </recommendedName>
</protein>
<feature type="compositionally biased region" description="Low complexity" evidence="1">
    <location>
        <begin position="284"/>
        <end position="294"/>
    </location>
</feature>
<feature type="region of interest" description="Disordered" evidence="1">
    <location>
        <begin position="477"/>
        <end position="538"/>
    </location>
</feature>
<dbReference type="InterPro" id="IPR008967">
    <property type="entry name" value="p53-like_TF_DNA-bd_sf"/>
</dbReference>
<dbReference type="PANTHER" id="PTHR35144:SF2">
    <property type="entry name" value="MEIOSIS-SPECIFIC TRANSCRIPTION FACTOR NDT80"/>
    <property type="match status" value="1"/>
</dbReference>
<keyword evidence="3" id="KW-1185">Reference proteome</keyword>
<dbReference type="InterPro" id="IPR052605">
    <property type="entry name" value="Fungal_trans_regulator"/>
</dbReference>
<dbReference type="GO" id="GO:0045944">
    <property type="term" value="P:positive regulation of transcription by RNA polymerase II"/>
    <property type="evidence" value="ECO:0007669"/>
    <property type="project" value="TreeGrafter"/>
</dbReference>
<dbReference type="EMBL" id="JAPDMQ010000139">
    <property type="protein sequence ID" value="KAK0533321.1"/>
    <property type="molecule type" value="Genomic_DNA"/>
</dbReference>
<feature type="compositionally biased region" description="Basic and acidic residues" evidence="1">
    <location>
        <begin position="517"/>
        <end position="529"/>
    </location>
</feature>
<evidence type="ECO:0000313" key="3">
    <source>
        <dbReference type="Proteomes" id="UP001176521"/>
    </source>
</evidence>
<evidence type="ECO:0000313" key="2">
    <source>
        <dbReference type="EMBL" id="KAK0533321.1"/>
    </source>
</evidence>
<dbReference type="GO" id="GO:0051321">
    <property type="term" value="P:meiotic cell cycle"/>
    <property type="evidence" value="ECO:0007669"/>
    <property type="project" value="TreeGrafter"/>
</dbReference>
<dbReference type="Gene3D" id="2.60.40.1390">
    <property type="entry name" value="NDT80 DNA-binding domain"/>
    <property type="match status" value="2"/>
</dbReference>
<name>A0AAN6GC95_9BASI</name>
<evidence type="ECO:0008006" key="4">
    <source>
        <dbReference type="Google" id="ProtNLM"/>
    </source>
</evidence>
<evidence type="ECO:0000256" key="1">
    <source>
        <dbReference type="SAM" id="MobiDB-lite"/>
    </source>
</evidence>
<dbReference type="SUPFAM" id="SSF49417">
    <property type="entry name" value="p53-like transcription factors"/>
    <property type="match status" value="1"/>
</dbReference>
<feature type="region of interest" description="Disordered" evidence="1">
    <location>
        <begin position="127"/>
        <end position="211"/>
    </location>
</feature>